<dbReference type="InterPro" id="IPR013083">
    <property type="entry name" value="Znf_RING/FYVE/PHD"/>
</dbReference>
<feature type="compositionally biased region" description="Low complexity" evidence="7">
    <location>
        <begin position="1636"/>
        <end position="1645"/>
    </location>
</feature>
<organism evidence="9 10">
    <name type="scientific">Sphagnum jensenii</name>
    <dbReference type="NCBI Taxonomy" id="128206"/>
    <lineage>
        <taxon>Eukaryota</taxon>
        <taxon>Viridiplantae</taxon>
        <taxon>Streptophyta</taxon>
        <taxon>Embryophyta</taxon>
        <taxon>Bryophyta</taxon>
        <taxon>Sphagnophytina</taxon>
        <taxon>Sphagnopsida</taxon>
        <taxon>Sphagnales</taxon>
        <taxon>Sphagnaceae</taxon>
        <taxon>Sphagnum</taxon>
    </lineage>
</organism>
<evidence type="ECO:0000256" key="7">
    <source>
        <dbReference type="SAM" id="MobiDB-lite"/>
    </source>
</evidence>
<gene>
    <name evidence="9" type="ORF">CSSPJE1EN2_LOCUS14234</name>
</gene>
<keyword evidence="5" id="KW-0539">Nucleus</keyword>
<feature type="compositionally biased region" description="Acidic residues" evidence="7">
    <location>
        <begin position="207"/>
        <end position="218"/>
    </location>
</feature>
<evidence type="ECO:0000313" key="10">
    <source>
        <dbReference type="Proteomes" id="UP001497522"/>
    </source>
</evidence>
<dbReference type="PANTHER" id="PTHR46309:SF1">
    <property type="entry name" value="PHD FINGER PROTEIN 12"/>
    <property type="match status" value="1"/>
</dbReference>
<feature type="region of interest" description="Disordered" evidence="7">
    <location>
        <begin position="1652"/>
        <end position="1671"/>
    </location>
</feature>
<dbReference type="InterPro" id="IPR001965">
    <property type="entry name" value="Znf_PHD"/>
</dbReference>
<protein>
    <recommendedName>
        <fullName evidence="8">PHD-type domain-containing protein</fullName>
    </recommendedName>
</protein>
<dbReference type="InterPro" id="IPR011011">
    <property type="entry name" value="Znf_FYVE_PHD"/>
</dbReference>
<evidence type="ECO:0000313" key="9">
    <source>
        <dbReference type="EMBL" id="CAK9871566.1"/>
    </source>
</evidence>
<evidence type="ECO:0000256" key="2">
    <source>
        <dbReference type="ARBA" id="ARBA00022723"/>
    </source>
</evidence>
<sequence length="1711" mass="187138">MVQYEEELLSRHSKGGQKAQGGGLDPTGRRRGGGSSRQQPGRMLLRPRPPPALLLPVPPAAAVLPLPPPPPVRWSKGLCVNVLWREAWWEGILLEDLSPEKARMGVYFPDERGQNVFIIKDLQLCEQWEEERAGWSLRVRGKLPFFLLKPYSSSSPSPSSQSRSLQRPNLWKQQEAVFGAKKLIFKPVKPKTPVKIVGGPVKKKVEEEEEDSSDDDEMPSSCARLQRVSRFSSCIPGRRRAVMMAPAQQPPTSPTTSSDTNTSFSSKLLQKFGYGYGQARNNTHLLSELLQQQQQQHKRMKVQKEQQSRRRESLRSGIKQQQQQHEEEERQMGSRTLHHIRNSYSVVKKREEEVVLLAAAASEGEHVREEFVDMIIHHHQQRHHQTEKKSRGFDSVEAYSTLGSNSVGISMVLRRRQQQPRQSAQEEEEFDQFEPDVNVGMMEKNLLHKVMMHYRKRPSANMQHGSFVDTERQCSKKRRCGGGATEAAAGPPHAVVDVLMPQLTQDEAAAAAAAAAGARGSKNHVAAVVHKGLLGVREKIGKKKGGHGGCRMEVKLSAPVDSVHEGGSLTSMNAKKSILSWLMDLGMLAVNQKLRYVHRTRKQIALDGWVTPEGVLCSCCKTIVTLSMFEAHCGSKLHRPCANIYVEDGRTLTELQIEALKNQNPSDQLAVYSHPATTVCPGRSRSGATTKVKECAADGNDDTCGVCGDGGMLICCDHCPSTFHLTCMELQAVPEEDWFCPNCRCAVCGGPPVNANPDEFNEMTVLSCDQCEREFHLKCLYARGLPKLHCCPQGSWFCGHSCEKIFRGLRGLVGTCNPLEDGYSWTLLRSQEEDSDLSQQIDKELMAEHKTKLAIALSVMQECFKPMVDLHTKLDIVAHAIYNRGSEVSRLNYRGFYTVILEKGDELISVATVRVHGAHLAEMPLIGTRFRYRRQGMCRRLVHALELMLQMVGVQTLVLPAVPEMQDYWTGPFGFQPMEDSLKRTLLELNLLVFPGTSILQKPLAILPAALPDLQRKAHRLAKDSKLSAFYCPAVSKGRPIEGARTRRSTIRRVAGELQFVQSEVSKQHKKSPAKADFSGVLESSMECDLVKVVPPATTMEEDTVSLPVADTSVDPELAVSQNHGHFSEGSLVLHSSEDNVVLLGTETEHNVESFRQFHADFLRTEDIPHQQNGYQGDGHLEDRCEPKELEEDLHMVEPVIEVICCAKLLAEDALSHMERRKGCSTYSMSTEILPVGAEVGLVDARDSVPDREVLGVTTTAELIATSVELESSLPLTTNSAPLLNLPKPSDHDKKTGYHIMDEEGRLGLEVSAFGNTVRHPEIRGTSEGGQGSGSLLQGLLNHCKDVTEGSSHPTPKTGQLESAAATLWQTGDCPIQETASSYRISLARCSMDAMDEAPSMHFIQQLATSDDSMQETRCPLPVVSLAKSSEDAIKGVPSSPSTRDLEIAGQSGGTVLQGLQNLCEDAKEVGSATPSMQLSEMGCAMTGPATSDHPQLGSVSLSGILAASISESMPSTPSGMGHPDSGCAMSGQAGNNPMQELVSPSRVSSANVPKDDAAMEGTLSKPSSGQLLDSSRHATTGQVGDYAVQESASPSRTSSSTSFTNQATDTVVPSTPRMGQLNIGPDATTPVQVGNNSPLLESLSPSNFPFPFSLTSASTPQQQPPSPEHQATVGEIVGLKDGLFSVPADVNRWVSEDGMKQFPAPGQQDC</sequence>
<dbReference type="SUPFAM" id="SSF55729">
    <property type="entry name" value="Acyl-CoA N-acyltransferases (Nat)"/>
    <property type="match status" value="1"/>
</dbReference>
<feature type="region of interest" description="Disordered" evidence="7">
    <location>
        <begin position="1587"/>
        <end position="1645"/>
    </location>
</feature>
<dbReference type="InterPro" id="IPR032308">
    <property type="entry name" value="TDBD"/>
</dbReference>
<dbReference type="InterPro" id="IPR016181">
    <property type="entry name" value="Acyl_CoA_acyltransferase"/>
</dbReference>
<name>A0ABP1B8P9_9BRYO</name>
<feature type="region of interest" description="Disordered" evidence="7">
    <location>
        <begin position="202"/>
        <end position="223"/>
    </location>
</feature>
<evidence type="ECO:0000256" key="3">
    <source>
        <dbReference type="ARBA" id="ARBA00022771"/>
    </source>
</evidence>
<proteinExistence type="predicted"/>
<feature type="region of interest" description="Disordered" evidence="7">
    <location>
        <begin position="1512"/>
        <end position="1553"/>
    </location>
</feature>
<accession>A0ABP1B8P9</accession>
<dbReference type="InterPro" id="IPR042163">
    <property type="entry name" value="PHF12"/>
</dbReference>
<dbReference type="SUPFAM" id="SSF57903">
    <property type="entry name" value="FYVE/PHD zinc finger"/>
    <property type="match status" value="1"/>
</dbReference>
<reference evidence="9 10" key="1">
    <citation type="submission" date="2024-03" db="EMBL/GenBank/DDBJ databases">
        <authorList>
            <consortium name="ELIXIR-Norway"/>
            <consortium name="Elixir Norway"/>
        </authorList>
    </citation>
    <scope>NUCLEOTIDE SEQUENCE [LARGE SCALE GENOMIC DNA]</scope>
</reference>
<feature type="compositionally biased region" description="Low complexity" evidence="7">
    <location>
        <begin position="36"/>
        <end position="46"/>
    </location>
</feature>
<dbReference type="EMBL" id="OZ023703">
    <property type="protein sequence ID" value="CAK9871566.1"/>
    <property type="molecule type" value="Genomic_DNA"/>
</dbReference>
<dbReference type="SMART" id="SM00249">
    <property type="entry name" value="PHD"/>
    <property type="match status" value="2"/>
</dbReference>
<evidence type="ECO:0000259" key="8">
    <source>
        <dbReference type="PROSITE" id="PS50016"/>
    </source>
</evidence>
<dbReference type="CDD" id="cd15532">
    <property type="entry name" value="PHD2_CHD_II"/>
    <property type="match status" value="1"/>
</dbReference>
<dbReference type="SMART" id="SM00743">
    <property type="entry name" value="Agenet"/>
    <property type="match status" value="1"/>
</dbReference>
<dbReference type="Gene3D" id="3.30.40.10">
    <property type="entry name" value="Zinc/RING finger domain, C3HC4 (zinc finger)"/>
    <property type="match status" value="2"/>
</dbReference>
<dbReference type="Pfam" id="PF00628">
    <property type="entry name" value="PHD"/>
    <property type="match status" value="1"/>
</dbReference>
<dbReference type="InterPro" id="IPR019787">
    <property type="entry name" value="Znf_PHD-finger"/>
</dbReference>
<feature type="compositionally biased region" description="Basic and acidic residues" evidence="7">
    <location>
        <begin position="302"/>
        <end position="314"/>
    </location>
</feature>
<feature type="domain" description="PHD-type" evidence="8">
    <location>
        <begin position="701"/>
        <end position="746"/>
    </location>
</feature>
<feature type="compositionally biased region" description="Low complexity" evidence="7">
    <location>
        <begin position="1592"/>
        <end position="1605"/>
    </location>
</feature>
<dbReference type="PANTHER" id="PTHR46309">
    <property type="entry name" value="PHD FINGER PROTEIN 12"/>
    <property type="match status" value="1"/>
</dbReference>
<dbReference type="InterPro" id="IPR056511">
    <property type="entry name" value="IDM1_C"/>
</dbReference>
<feature type="region of interest" description="Disordered" evidence="7">
    <location>
        <begin position="290"/>
        <end position="337"/>
    </location>
</feature>
<evidence type="ECO:0000256" key="6">
    <source>
        <dbReference type="PROSITE-ProRule" id="PRU00146"/>
    </source>
</evidence>
<evidence type="ECO:0000256" key="5">
    <source>
        <dbReference type="ARBA" id="ARBA00023242"/>
    </source>
</evidence>
<feature type="compositionally biased region" description="Acidic residues" evidence="7">
    <location>
        <begin position="425"/>
        <end position="434"/>
    </location>
</feature>
<dbReference type="Pfam" id="PF16135">
    <property type="entry name" value="TDBD"/>
    <property type="match status" value="1"/>
</dbReference>
<dbReference type="Pfam" id="PF23209">
    <property type="entry name" value="IDM1_C"/>
    <property type="match status" value="1"/>
</dbReference>
<keyword evidence="4" id="KW-0862">Zinc</keyword>
<dbReference type="InterPro" id="IPR014002">
    <property type="entry name" value="Agenet_dom_plant"/>
</dbReference>
<feature type="compositionally biased region" description="Low complexity" evidence="7">
    <location>
        <begin position="1652"/>
        <end position="1662"/>
    </location>
</feature>
<keyword evidence="2" id="KW-0479">Metal-binding</keyword>
<dbReference type="Proteomes" id="UP001497522">
    <property type="component" value="Chromosome 2"/>
</dbReference>
<evidence type="ECO:0000256" key="1">
    <source>
        <dbReference type="ARBA" id="ARBA00004123"/>
    </source>
</evidence>
<keyword evidence="3 6" id="KW-0863">Zinc-finger</keyword>
<feature type="region of interest" description="Disordered" evidence="7">
    <location>
        <begin position="415"/>
        <end position="434"/>
    </location>
</feature>
<keyword evidence="10" id="KW-1185">Reference proteome</keyword>
<evidence type="ECO:0000256" key="4">
    <source>
        <dbReference type="ARBA" id="ARBA00022833"/>
    </source>
</evidence>
<feature type="region of interest" description="Disordered" evidence="7">
    <location>
        <begin position="1"/>
        <end position="49"/>
    </location>
</feature>
<comment type="subcellular location">
    <subcellularLocation>
        <location evidence="1">Nucleus</location>
    </subcellularLocation>
</comment>
<dbReference type="PROSITE" id="PS50016">
    <property type="entry name" value="ZF_PHD_2"/>
    <property type="match status" value="1"/>
</dbReference>